<organism evidence="4 5">
    <name type="scientific">Lachnoanaerobaculum saburreum DSM 3986</name>
    <dbReference type="NCBI Taxonomy" id="887325"/>
    <lineage>
        <taxon>Bacteria</taxon>
        <taxon>Bacillati</taxon>
        <taxon>Bacillota</taxon>
        <taxon>Clostridia</taxon>
        <taxon>Lachnospirales</taxon>
        <taxon>Lachnospiraceae</taxon>
        <taxon>Lachnoanaerobaculum</taxon>
    </lineage>
</organism>
<dbReference type="PANTHER" id="PTHR32305:SF15">
    <property type="entry name" value="PROTEIN RHSA-RELATED"/>
    <property type="match status" value="1"/>
</dbReference>
<dbReference type="InterPro" id="IPR045351">
    <property type="entry name" value="DUF6531"/>
</dbReference>
<evidence type="ECO:0000256" key="1">
    <source>
        <dbReference type="ARBA" id="ARBA00022737"/>
    </source>
</evidence>
<dbReference type="EMBL" id="AEPW01000031">
    <property type="protein sequence ID" value="EFU77279.1"/>
    <property type="molecule type" value="Genomic_DNA"/>
</dbReference>
<evidence type="ECO:0000259" key="3">
    <source>
        <dbReference type="Pfam" id="PF25023"/>
    </source>
</evidence>
<dbReference type="Gene3D" id="2.180.10.10">
    <property type="entry name" value="RHS repeat-associated core"/>
    <property type="match status" value="5"/>
</dbReference>
<dbReference type="SUPFAM" id="SSF140453">
    <property type="entry name" value="EsxAB dimer-like"/>
    <property type="match status" value="1"/>
</dbReference>
<dbReference type="InterPro" id="IPR056823">
    <property type="entry name" value="TEN-like_YD-shell"/>
</dbReference>
<dbReference type="InterPro" id="IPR006530">
    <property type="entry name" value="YD"/>
</dbReference>
<evidence type="ECO:0000313" key="4">
    <source>
        <dbReference type="EMBL" id="EFU77279.1"/>
    </source>
</evidence>
<sequence>MENFEIKKAKLQEILSKFKKISGDLESLGNNVKSEYTELLANYWTGEGANQFRTNSDAWSNNLNCYNESVKELINIIESQTIPGANDIDNKAIGIEGVVGGSHSSGSSDSVVRRDNCIEVLKSCIKHVMGEYYSYKNILEIVDEKLSTLDYSDLDVGGDISDVKAKIDDRMDKLNSLISALEEYESYVDCFEESISASISKIKGPTPWENLKADNLLQIVSLLGAKGLKDYEYEKKAGNLILTVNGGKITLCAYGGDPINMSTGNYVYVGEFLSQKGLFPIAFNITYNSVDRSNASLGVGFYSDIDMKMEISESKAKLIYFDGRREVFIKDKKGSYVNINENRDILRKLGNRYEAKIFEGDTHIFDIDGKLIETDDGKGNSIKYTYDGERLISKKNNSGDYIKYLYEDNKVVRVCDGNGRSVNLLYKDDNLYCIKNELGRSISFEYENGFITKLTDYEGKVTLKNKYDEVGRIISQRFADGVELTFKYDKNSVTFNNGESEIVYYHDEGYRTVKITENGVSSLREFDKDGLCIFDIDRKDNKTIYEYNSDKKLTKVELPENIVVELSYDGIGYLNGIKVNGEERLKQFNDAKGNPVEVFNESKDSFDIVYNENSRPLKITAPDKSVMNISYDSSGNVTEIANDTVKMVGYKYDELNRVVSIEDNNGGKRLYKYNELGDITEVTNSFGEKRTYKYTANRQVSKLKDFDGKTYEVEYNNVNLPVKLKDKNGNTTEYVYDNIRRISQIKRADGVEKFEYDKRGNMTKMTAPDGSVKSFSYDENRNIVSVTYPTGLSESYKYDKLNRCISKEFSDGVKSDFVYDGDRLIEMILPSGSIRYEYDEYGRVSKQTLDENVSESFVYDSMNRVSEYTDIFGNVVGYEYNQNGRVKAVTLSDDVKYIYDYDKLGRPTAESRLVGDTENKVYYDYDDLGRVSGIRTDTGRENTYSYDNEGNITSIKDSIGNTNYFKYGVGNILEKVVDGDGLVSEYSYDKMYNLVGIRQYKKGNENDCMIRSYHRNNMGRIFKIENADSTYKTMDYNSLGQVVKNIDEGGFKTELKYNEAGLLTSMKCSDGNYIDYEYDSNRFLKAVSGSFGTMSFERDKKGLVKKALTTRGHSIAYEYDKFGRTVGILYPDGKKVSYNYDKRGRLIETVSGNEHIRLTYNSLGRLESREYSDGSKTFYEYNDIGSPTKITYSSDKNVNIEYIYTYDLVGNKTGISINKNGSVKDYIYSYDEVGRITKVVLNGKILREYSYDIFGNRTVKVDYTEEEVVTTNYIYKGGKLVEELISKNNSLIQKRYEYDKRGNLIKKFAGDKLEAEYTYNGLGQLISVISGKNIVTYEYDGLGHRIGKTETDGNESHTTSYVIDIRKKTDNILWQNTDGNERSFVWDIQLISEVEDDNRANIICDELGSVILEGDKLFEYGEFGEALGNKPTNFGFAGLRVDYISGNYLSATRMYDENLGRFLGKDKIKGDIRYGFTQNEYTYCYNSPLIFVDSTGESPETNALTYKELCGFALDLSEFTISPGSYALKRLVIEGARGLVNFAPRGAIDWYMNNTYNLTLNKNFPTKMAENMGMEYYNKIKNLRKIAEATGFSDLLNHLTVNGIRSDSLLKEFDFYKDDKGLIHTLSNCWQRLWGYNQGYDVVFDAFTSMNRARFQFGTGKSTFTLWMWKGDYFNFGAGSEIGIYNGDNFHVDCYAQSHLKMYMNLTLKDGTVVSDWDAYDQWQWWITSFNPDKEFQDIKAEDMVMVGMVDFDEERAMWKEFVHTAEFDDQNVDKINDNWCLDLVHRNAVMKWEGGNRN</sequence>
<gene>
    <name evidence="4" type="ORF">HMPREF0381_0837</name>
</gene>
<dbReference type="Pfam" id="PF20148">
    <property type="entry name" value="DUF6531"/>
    <property type="match status" value="1"/>
</dbReference>
<evidence type="ECO:0000259" key="2">
    <source>
        <dbReference type="Pfam" id="PF20148"/>
    </source>
</evidence>
<evidence type="ECO:0000313" key="5">
    <source>
        <dbReference type="Proteomes" id="UP000003434"/>
    </source>
</evidence>
<keyword evidence="1" id="KW-0677">Repeat</keyword>
<feature type="domain" description="Teneurin-like YD-shell" evidence="3">
    <location>
        <begin position="1110"/>
        <end position="1202"/>
    </location>
</feature>
<dbReference type="HOGENOM" id="CLU_002455_0_0_9"/>
<feature type="domain" description="Teneurin-like YD-shell" evidence="3">
    <location>
        <begin position="1206"/>
        <end position="1466"/>
    </location>
</feature>
<dbReference type="Pfam" id="PF25023">
    <property type="entry name" value="TEN_YD-shell"/>
    <property type="match status" value="4"/>
</dbReference>
<dbReference type="NCBIfam" id="TIGR01643">
    <property type="entry name" value="YD_repeat_2x"/>
    <property type="match status" value="6"/>
</dbReference>
<dbReference type="PANTHER" id="PTHR32305">
    <property type="match status" value="1"/>
</dbReference>
<comment type="caution">
    <text evidence="4">The sequence shown here is derived from an EMBL/GenBank/DDBJ whole genome shotgun (WGS) entry which is preliminary data.</text>
</comment>
<protein>
    <submittedName>
        <fullName evidence="4">RHS repeat-associated core domain protein</fullName>
    </submittedName>
</protein>
<accession>E6LLK2</accession>
<reference evidence="4 5" key="1">
    <citation type="submission" date="2010-12" db="EMBL/GenBank/DDBJ databases">
        <authorList>
            <person name="Muzny D."/>
            <person name="Qin X."/>
            <person name="Deng J."/>
            <person name="Jiang H."/>
            <person name="Liu Y."/>
            <person name="Qu J."/>
            <person name="Song X.-Z."/>
            <person name="Zhang L."/>
            <person name="Thornton R."/>
            <person name="Coyle M."/>
            <person name="Francisco L."/>
            <person name="Jackson L."/>
            <person name="Javaid M."/>
            <person name="Korchina V."/>
            <person name="Kovar C."/>
            <person name="Mata R."/>
            <person name="Mathew T."/>
            <person name="Ngo R."/>
            <person name="Nguyen L."/>
            <person name="Nguyen N."/>
            <person name="Okwuonu G."/>
            <person name="Ongeri F."/>
            <person name="Pham C."/>
            <person name="Simmons D."/>
            <person name="Wilczek-Boney K."/>
            <person name="Hale W."/>
            <person name="Jakkamsetti A."/>
            <person name="Pham P."/>
            <person name="Ruth R."/>
            <person name="San Lucas F."/>
            <person name="Warren J."/>
            <person name="Zhang J."/>
            <person name="Zhao Z."/>
            <person name="Zhou C."/>
            <person name="Zhu D."/>
            <person name="Lee S."/>
            <person name="Bess C."/>
            <person name="Blankenburg K."/>
            <person name="Forbes L."/>
            <person name="Fu Q."/>
            <person name="Gubbala S."/>
            <person name="Hirani K."/>
            <person name="Jayaseelan J.C."/>
            <person name="Lara F."/>
            <person name="Munidasa M."/>
            <person name="Palculict T."/>
            <person name="Patil S."/>
            <person name="Pu L.-L."/>
            <person name="Saada N."/>
            <person name="Tang L."/>
            <person name="Weissenberger G."/>
            <person name="Zhu Y."/>
            <person name="Hemphill L."/>
            <person name="Shang Y."/>
            <person name="Youmans B."/>
            <person name="Ayvaz T."/>
            <person name="Ross M."/>
            <person name="Santibanez J."/>
            <person name="Aqrawi P."/>
            <person name="Gross S."/>
            <person name="Joshi V."/>
            <person name="Fowler G."/>
            <person name="Nazareth L."/>
            <person name="Reid J."/>
            <person name="Worley K."/>
            <person name="Petrosino J."/>
            <person name="Highlander S."/>
            <person name="Gibbs R."/>
        </authorList>
    </citation>
    <scope>NUCLEOTIDE SEQUENCE [LARGE SCALE GENOMIC DNA]</scope>
    <source>
        <strain evidence="4 5">DSM 3986</strain>
    </source>
</reference>
<feature type="domain" description="Teneurin-like YD-shell" evidence="3">
    <location>
        <begin position="832"/>
        <end position="906"/>
    </location>
</feature>
<feature type="domain" description="DUF6531" evidence="2">
    <location>
        <begin position="256"/>
        <end position="328"/>
    </location>
</feature>
<dbReference type="eggNOG" id="COG3209">
    <property type="taxonomic scope" value="Bacteria"/>
</dbReference>
<feature type="domain" description="Teneurin-like YD-shell" evidence="3">
    <location>
        <begin position="696"/>
        <end position="802"/>
    </location>
</feature>
<dbReference type="RefSeq" id="WP_008750606.1">
    <property type="nucleotide sequence ID" value="NZ_GL622296.1"/>
</dbReference>
<dbReference type="NCBIfam" id="TIGR03696">
    <property type="entry name" value="Rhs_assc_core"/>
    <property type="match status" value="1"/>
</dbReference>
<dbReference type="Proteomes" id="UP000003434">
    <property type="component" value="Unassembled WGS sequence"/>
</dbReference>
<proteinExistence type="predicted"/>
<dbReference type="InterPro" id="IPR022385">
    <property type="entry name" value="Rhs_assc_core"/>
</dbReference>
<dbReference type="Gene3D" id="1.10.287.1060">
    <property type="entry name" value="ESAT-6-like"/>
    <property type="match status" value="1"/>
</dbReference>
<name>E6LLK2_9FIRM</name>
<dbReference type="InterPro" id="IPR036689">
    <property type="entry name" value="ESAT-6-like_sf"/>
</dbReference>
<dbReference type="InterPro" id="IPR050708">
    <property type="entry name" value="T6SS_VgrG/RHS"/>
</dbReference>